<dbReference type="InterPro" id="IPR006442">
    <property type="entry name" value="Antitoxin_Phd/YefM"/>
</dbReference>
<proteinExistence type="inferred from homology"/>
<comment type="function">
    <text evidence="2">Antitoxin component of a type II toxin-antitoxin (TA) system.</text>
</comment>
<dbReference type="InterPro" id="IPR036165">
    <property type="entry name" value="YefM-like_sf"/>
</dbReference>
<organism evidence="3 4">
    <name type="scientific">Microcystis wesenbergii NRERC-220</name>
    <dbReference type="NCBI Taxonomy" id="3068991"/>
    <lineage>
        <taxon>Bacteria</taxon>
        <taxon>Bacillati</taxon>
        <taxon>Cyanobacteriota</taxon>
        <taxon>Cyanophyceae</taxon>
        <taxon>Oscillatoriophycideae</taxon>
        <taxon>Chroococcales</taxon>
        <taxon>Microcystaceae</taxon>
        <taxon>Microcystis</taxon>
    </lineage>
</organism>
<dbReference type="Gene3D" id="3.40.1620.10">
    <property type="entry name" value="YefM-like domain"/>
    <property type="match status" value="1"/>
</dbReference>
<gene>
    <name evidence="3" type="ORF">RAM70_13340</name>
</gene>
<reference evidence="3" key="1">
    <citation type="submission" date="2023-08" db="EMBL/GenBank/DDBJ databases">
        <authorList>
            <person name="Park H.-K."/>
            <person name="Kim I.-S."/>
        </authorList>
    </citation>
    <scope>NUCLEOTIDE SEQUENCE</scope>
    <source>
        <strain evidence="3">NRERC-220</strain>
    </source>
</reference>
<comment type="similarity">
    <text evidence="1 2">Belongs to the phD/YefM antitoxin family.</text>
</comment>
<dbReference type="Pfam" id="PF02604">
    <property type="entry name" value="PhdYeFM_antitox"/>
    <property type="match status" value="1"/>
</dbReference>
<evidence type="ECO:0000313" key="4">
    <source>
        <dbReference type="Proteomes" id="UP001180650"/>
    </source>
</evidence>
<accession>A0ABU3HLQ4</accession>
<keyword evidence="4" id="KW-1185">Reference proteome</keyword>
<dbReference type="Proteomes" id="UP001180650">
    <property type="component" value="Unassembled WGS sequence"/>
</dbReference>
<sequence length="105" mass="11692">MSQVWVIGARIIRRFSFGTGRKQLGGVMIPVNEAQQKLQDLIDSVTVSHEPIIIEGCDGNAVLLSEGHWKSVQETLYLLSIPGMRESIREGLATPVEECAEELEW</sequence>
<evidence type="ECO:0000313" key="3">
    <source>
        <dbReference type="EMBL" id="MDT3675452.1"/>
    </source>
</evidence>
<protein>
    <recommendedName>
        <fullName evidence="2">Antitoxin</fullName>
    </recommendedName>
</protein>
<dbReference type="SUPFAM" id="SSF143120">
    <property type="entry name" value="YefM-like"/>
    <property type="match status" value="1"/>
</dbReference>
<name>A0ABU3HLQ4_9CHRO</name>
<evidence type="ECO:0000256" key="1">
    <source>
        <dbReference type="ARBA" id="ARBA00009981"/>
    </source>
</evidence>
<evidence type="ECO:0000256" key="2">
    <source>
        <dbReference type="RuleBase" id="RU362080"/>
    </source>
</evidence>
<dbReference type="EMBL" id="JAVSJA010000001">
    <property type="protein sequence ID" value="MDT3675452.1"/>
    <property type="molecule type" value="Genomic_DNA"/>
</dbReference>
<comment type="caution">
    <text evidence="3">The sequence shown here is derived from an EMBL/GenBank/DDBJ whole genome shotgun (WGS) entry which is preliminary data.</text>
</comment>